<feature type="chain" id="PRO_5012177262" description="DUF560 domain-containing protein" evidence="1">
    <location>
        <begin position="22"/>
        <end position="298"/>
    </location>
</feature>
<dbReference type="OrthoDB" id="6353767at2"/>
<dbReference type="RefSeq" id="WP_096299295.1">
    <property type="nucleotide sequence ID" value="NZ_CP023406.1"/>
</dbReference>
<gene>
    <name evidence="2" type="ORF">CNR27_12625</name>
</gene>
<dbReference type="AlphaFoldDB" id="A0A290XGI1"/>
<feature type="signal peptide" evidence="1">
    <location>
        <begin position="1"/>
        <end position="21"/>
    </location>
</feature>
<proteinExistence type="predicted"/>
<keyword evidence="1" id="KW-0732">Signal</keyword>
<accession>A0A290XGI1</accession>
<evidence type="ECO:0000313" key="2">
    <source>
        <dbReference type="EMBL" id="ATD68173.1"/>
    </source>
</evidence>
<sequence>MKRIALAATLASAVALQSAWAQEDRVWVDGELSYGLDVVPPDVVDTSPEQDRIRSGFDGEIGVNYDLGPAIVRASAGARIFPSESDYNRYPLAIAARYDVPLTSDNRTRLRFQPSYEYVFGNDGRVFDRPRLDTQLIHRHNPEHTTTLRLRYGYRNQTERRFSGYDQSEWLGEVRHFWRPNGGPTRITGSLLGLRADADDDRFSYNGYGAQLIARTDLRDDLQAYGRVYFAHRDYKAPFSSLYPYDRSDNTLRVTAGLEKRLNERFSLFGEAGYARNNSNVPTRQYDGFVGRIGIILR</sequence>
<dbReference type="KEGG" id="lum:CNR27_12625"/>
<name>A0A290XGI1_9GAMM</name>
<dbReference type="SUPFAM" id="SSF56925">
    <property type="entry name" value="OMPA-like"/>
    <property type="match status" value="1"/>
</dbReference>
<keyword evidence="3" id="KW-1185">Reference proteome</keyword>
<organism evidence="2 3">
    <name type="scientific">Luteimonas chenhongjianii</name>
    <dbReference type="NCBI Taxonomy" id="2006110"/>
    <lineage>
        <taxon>Bacteria</taxon>
        <taxon>Pseudomonadati</taxon>
        <taxon>Pseudomonadota</taxon>
        <taxon>Gammaproteobacteria</taxon>
        <taxon>Lysobacterales</taxon>
        <taxon>Lysobacteraceae</taxon>
        <taxon>Luteimonas</taxon>
    </lineage>
</organism>
<evidence type="ECO:0000313" key="3">
    <source>
        <dbReference type="Proteomes" id="UP000218968"/>
    </source>
</evidence>
<evidence type="ECO:0008006" key="4">
    <source>
        <dbReference type="Google" id="ProtNLM"/>
    </source>
</evidence>
<dbReference type="InterPro" id="IPR011250">
    <property type="entry name" value="OMP/PagP_B-barrel"/>
</dbReference>
<dbReference type="Proteomes" id="UP000218968">
    <property type="component" value="Chromosome"/>
</dbReference>
<evidence type="ECO:0000256" key="1">
    <source>
        <dbReference type="SAM" id="SignalP"/>
    </source>
</evidence>
<protein>
    <recommendedName>
        <fullName evidence="4">DUF560 domain-containing protein</fullName>
    </recommendedName>
</protein>
<dbReference type="EMBL" id="CP023406">
    <property type="protein sequence ID" value="ATD68173.1"/>
    <property type="molecule type" value="Genomic_DNA"/>
</dbReference>
<reference evidence="3" key="1">
    <citation type="submission" date="2017-09" db="EMBL/GenBank/DDBJ databases">
        <title>Luteimonas liuhanmingii sp.nov., isolated from the intestinal contents of Tibetan Plateau Pika in Yushu, Qinghai Province, China.</title>
        <authorList>
            <person name="Gui Z."/>
        </authorList>
    </citation>
    <scope>NUCLEOTIDE SEQUENCE [LARGE SCALE GENOMIC DNA]</scope>
    <source>
        <strain evidence="3">100111</strain>
    </source>
</reference>